<dbReference type="PROSITE" id="PS51435">
    <property type="entry name" value="AP_NUCLEASE_F1_4"/>
    <property type="match status" value="1"/>
</dbReference>
<feature type="binding site" evidence="6">
    <location>
        <position position="255"/>
    </location>
    <ligand>
        <name>Mg(2+)</name>
        <dbReference type="ChEBI" id="CHEBI:18420"/>
        <label>1</label>
    </ligand>
</feature>
<feature type="binding site" evidence="6">
    <location>
        <position position="7"/>
    </location>
    <ligand>
        <name>Mg(2+)</name>
        <dbReference type="ChEBI" id="CHEBI:18420"/>
        <label>1</label>
    </ligand>
</feature>
<dbReference type="InterPro" id="IPR036691">
    <property type="entry name" value="Endo/exonu/phosph_ase_sf"/>
</dbReference>
<dbReference type="InterPro" id="IPR037493">
    <property type="entry name" value="ExoIII-like"/>
</dbReference>
<dbReference type="GO" id="GO:0006281">
    <property type="term" value="P:DNA repair"/>
    <property type="evidence" value="ECO:0007669"/>
    <property type="project" value="InterPro"/>
</dbReference>
<evidence type="ECO:0000256" key="7">
    <source>
        <dbReference type="PIRSR" id="PIRSR604808-3"/>
    </source>
</evidence>
<dbReference type="EC" id="3.1.11.2" evidence="9"/>
<dbReference type="InterPro" id="IPR005135">
    <property type="entry name" value="Endo/exonuclease/phosphatase"/>
</dbReference>
<name>A0A6G8F371_9PROT</name>
<dbReference type="SUPFAM" id="SSF56219">
    <property type="entry name" value="DNase I-like"/>
    <property type="match status" value="1"/>
</dbReference>
<dbReference type="InterPro" id="IPR004808">
    <property type="entry name" value="AP_endonuc_1"/>
</dbReference>
<keyword evidence="3 9" id="KW-0378">Hydrolase</keyword>
<dbReference type="PANTHER" id="PTHR43250">
    <property type="entry name" value="EXODEOXYRIBONUCLEASE III"/>
    <property type="match status" value="1"/>
</dbReference>
<evidence type="ECO:0000259" key="8">
    <source>
        <dbReference type="Pfam" id="PF03372"/>
    </source>
</evidence>
<dbReference type="GO" id="GO:0004519">
    <property type="term" value="F:endonuclease activity"/>
    <property type="evidence" value="ECO:0007669"/>
    <property type="project" value="InterPro"/>
</dbReference>
<feature type="active site" evidence="5">
    <location>
        <position position="108"/>
    </location>
</feature>
<dbReference type="AlphaFoldDB" id="A0A6G8F371"/>
<dbReference type="NCBIfam" id="TIGR00633">
    <property type="entry name" value="xth"/>
    <property type="match status" value="1"/>
</dbReference>
<dbReference type="PROSITE" id="PS00726">
    <property type="entry name" value="AP_NUCLEASE_F1_1"/>
    <property type="match status" value="1"/>
</dbReference>
<evidence type="ECO:0000256" key="3">
    <source>
        <dbReference type="ARBA" id="ARBA00022801"/>
    </source>
</evidence>
<dbReference type="Gene3D" id="3.60.10.10">
    <property type="entry name" value="Endonuclease/exonuclease/phosphatase"/>
    <property type="match status" value="1"/>
</dbReference>
<organism evidence="9">
    <name type="scientific">uncultured Alphaproteobacteria bacterium</name>
    <dbReference type="NCBI Taxonomy" id="91750"/>
    <lineage>
        <taxon>Bacteria</taxon>
        <taxon>Pseudomonadati</taxon>
        <taxon>Pseudomonadota</taxon>
        <taxon>Alphaproteobacteria</taxon>
        <taxon>environmental samples</taxon>
    </lineage>
</organism>
<dbReference type="InterPro" id="IPR020847">
    <property type="entry name" value="AP_endonuclease_F1_BS"/>
</dbReference>
<dbReference type="EMBL" id="MN990732">
    <property type="protein sequence ID" value="QIM10686.1"/>
    <property type="molecule type" value="Genomic_DNA"/>
</dbReference>
<dbReference type="CDD" id="cd09086">
    <property type="entry name" value="ExoIII-like_AP-endo"/>
    <property type="match status" value="1"/>
</dbReference>
<feature type="site" description="Important for catalytic activity" evidence="7">
    <location>
        <position position="225"/>
    </location>
</feature>
<dbReference type="GO" id="GO:0003677">
    <property type="term" value="F:DNA binding"/>
    <property type="evidence" value="ECO:0007669"/>
    <property type="project" value="InterPro"/>
</dbReference>
<feature type="binding site" evidence="6">
    <location>
        <position position="34"/>
    </location>
    <ligand>
        <name>Mg(2+)</name>
        <dbReference type="ChEBI" id="CHEBI:18420"/>
        <label>1</label>
    </ligand>
</feature>
<feature type="site" description="Transition state stabilizer" evidence="7">
    <location>
        <position position="156"/>
    </location>
</feature>
<evidence type="ECO:0000256" key="4">
    <source>
        <dbReference type="ARBA" id="ARBA00022842"/>
    </source>
</evidence>
<dbReference type="GO" id="GO:0008311">
    <property type="term" value="F:double-stranded DNA 3'-5' DNA exonuclease activity"/>
    <property type="evidence" value="ECO:0007669"/>
    <property type="project" value="UniProtKB-EC"/>
</dbReference>
<proteinExistence type="inferred from homology"/>
<feature type="binding site" evidence="6">
    <location>
        <position position="156"/>
    </location>
    <ligand>
        <name>Mg(2+)</name>
        <dbReference type="ChEBI" id="CHEBI:18420"/>
        <label>1</label>
    </ligand>
</feature>
<protein>
    <submittedName>
        <fullName evidence="9">Exodeoxyribonuclease III</fullName>
        <ecNumber evidence="9">3.1.11.2</ecNumber>
    </submittedName>
</protein>
<evidence type="ECO:0000256" key="1">
    <source>
        <dbReference type="ARBA" id="ARBA00007092"/>
    </source>
</evidence>
<feature type="active site" description="Proton acceptor" evidence="5">
    <location>
        <position position="255"/>
    </location>
</feature>
<keyword evidence="4 6" id="KW-0460">Magnesium</keyword>
<reference evidence="9" key="1">
    <citation type="journal article" date="2020" name="J. ISSAAS">
        <title>Lactobacilli and other gastrointestinal microbiota of Peromyscus leucopus, reservoir host for agents of Lyme disease and other zoonoses in North America.</title>
        <authorList>
            <person name="Milovic A."/>
            <person name="Bassam K."/>
            <person name="Shao H."/>
            <person name="Chatzistamou I."/>
            <person name="Tufts D.M."/>
            <person name="Diuk-Wasser M."/>
            <person name="Barbour A.G."/>
        </authorList>
    </citation>
    <scope>NUCLEOTIDE SEQUENCE</scope>
    <source>
        <strain evidence="9">LL90</strain>
    </source>
</reference>
<dbReference type="Pfam" id="PF03372">
    <property type="entry name" value="Exo_endo_phos"/>
    <property type="match status" value="1"/>
</dbReference>
<feature type="binding site" evidence="6">
    <location>
        <position position="254"/>
    </location>
    <ligand>
        <name>Mg(2+)</name>
        <dbReference type="ChEBI" id="CHEBI:18420"/>
        <label>1</label>
    </ligand>
</feature>
<comment type="cofactor">
    <cofactor evidence="6">
        <name>Mg(2+)</name>
        <dbReference type="ChEBI" id="CHEBI:18420"/>
    </cofactor>
    <cofactor evidence="6">
        <name>Mn(2+)</name>
        <dbReference type="ChEBI" id="CHEBI:29035"/>
    </cofactor>
    <text evidence="6">Probably binds two magnesium or manganese ions per subunit.</text>
</comment>
<dbReference type="NCBIfam" id="TIGR00195">
    <property type="entry name" value="exoDNase_III"/>
    <property type="match status" value="1"/>
</dbReference>
<feature type="site" description="Interaction with DNA substrate" evidence="7">
    <location>
        <position position="255"/>
    </location>
</feature>
<sequence>MKIATYNVNSVNARIENLSSWLKTENPDIVLLQEIKTEYNGFPFFDIQACGYNACILGQKSYNGVAILSRGTIRIICENLPDFADEQSRYLEADVTIDKTVYRVASVYLPNGNPPYNDASDTSKFEYKLRWTDAFLKHAQELSLLPQPVIIGGDFNVIMTDKDVYNPKLFADNALFRPEVRTRLKQMSFLGFHDAFRSLHPDESGYTFWDYTANSLAADFGMRIDYLFLSAPAADRLVSCRVDKAPRQSAKPSDHTPLVTELS</sequence>
<accession>A0A6G8F371</accession>
<feature type="binding site" evidence="6">
    <location>
        <position position="154"/>
    </location>
    <ligand>
        <name>Mg(2+)</name>
        <dbReference type="ChEBI" id="CHEBI:18420"/>
        <label>1</label>
    </ligand>
</feature>
<comment type="similarity">
    <text evidence="1">Belongs to the DNA repair enzymes AP/ExoA family.</text>
</comment>
<evidence type="ECO:0000256" key="5">
    <source>
        <dbReference type="PIRSR" id="PIRSR604808-1"/>
    </source>
</evidence>
<dbReference type="GO" id="GO:0046872">
    <property type="term" value="F:metal ion binding"/>
    <property type="evidence" value="ECO:0007669"/>
    <property type="project" value="UniProtKB-KW"/>
</dbReference>
<dbReference type="PANTHER" id="PTHR43250:SF2">
    <property type="entry name" value="EXODEOXYRIBONUCLEASE III"/>
    <property type="match status" value="1"/>
</dbReference>
<evidence type="ECO:0000256" key="2">
    <source>
        <dbReference type="ARBA" id="ARBA00022723"/>
    </source>
</evidence>
<gene>
    <name evidence="9" type="ORF">PlAlph_5780</name>
</gene>
<evidence type="ECO:0000256" key="6">
    <source>
        <dbReference type="PIRSR" id="PIRSR604808-2"/>
    </source>
</evidence>
<feature type="domain" description="Endonuclease/exonuclease/phosphatase" evidence="8">
    <location>
        <begin position="4"/>
        <end position="255"/>
    </location>
</feature>
<evidence type="ECO:0000313" key="9">
    <source>
        <dbReference type="EMBL" id="QIM10686.1"/>
    </source>
</evidence>
<keyword evidence="2 6" id="KW-0479">Metal-binding</keyword>
<keyword evidence="6" id="KW-0464">Manganese</keyword>
<feature type="active site" description="Proton donor/acceptor" evidence="5">
    <location>
        <position position="154"/>
    </location>
</feature>